<evidence type="ECO:0000313" key="4">
    <source>
        <dbReference type="Proteomes" id="UP000218767"/>
    </source>
</evidence>
<feature type="compositionally biased region" description="Low complexity" evidence="1">
    <location>
        <begin position="174"/>
        <end position="190"/>
    </location>
</feature>
<comment type="caution">
    <text evidence="3">The sequence shown here is derived from an EMBL/GenBank/DDBJ whole genome shotgun (WGS) entry which is preliminary data.</text>
</comment>
<dbReference type="GO" id="GO:0030020">
    <property type="term" value="F:extracellular matrix structural constituent conferring tensile strength"/>
    <property type="evidence" value="ECO:0007669"/>
    <property type="project" value="TreeGrafter"/>
</dbReference>
<dbReference type="PANTHER" id="PTHR24023">
    <property type="entry name" value="COLLAGEN ALPHA"/>
    <property type="match status" value="1"/>
</dbReference>
<sequence>MSIEKTSTHKNLLYRYFPQFIFMTFLIAATPASIMAQQAIVSGDQLSVPAVAVGDDFYRVELRLINTDPIELQIELGEQIFDVSGDNIATFSGNTLSIPMLVLNGVSYSADFNLVSEDPAIFRQTRLDILGQSSSWIGAATAAIQGERGEVGPEGPAGPRGPAGSGSSGGPAGPQGATGPTGPAGTAGAVGAAGPAGTAGLAGTVGAAGPQGNPGPAGAAGLQGSAGSAGAQGLTGATGAPGPQGPAGSTGAQGPQGPAGATGTQGATGTTGATGAAGGSSHSGAIYRWSVFSSYDQNHGWIGANSGSFFGGIQPSNWTDNGATVDSLGTIEELQTLFTKKGYASKNALIIADTWTSVSSTNGKMALALFRIKNTTSSAILWPVTAHHTSYHGWGERASVALNGTSVWDSGSSNINSTAVPQTHNLLIPANSTSTAIFASGSTAPGTNSRTVFLAFSGDSLLLPAGLEYVDDLDVATAYNE</sequence>
<dbReference type="PANTHER" id="PTHR24023:SF1095">
    <property type="entry name" value="EGF-LIKE DOMAIN-CONTAINING PROTEIN"/>
    <property type="match status" value="1"/>
</dbReference>
<evidence type="ECO:0000313" key="3">
    <source>
        <dbReference type="EMBL" id="PCI79690.1"/>
    </source>
</evidence>
<organism evidence="3 4">
    <name type="scientific">SAR86 cluster bacterium</name>
    <dbReference type="NCBI Taxonomy" id="2030880"/>
    <lineage>
        <taxon>Bacteria</taxon>
        <taxon>Pseudomonadati</taxon>
        <taxon>Pseudomonadota</taxon>
        <taxon>Gammaproteobacteria</taxon>
        <taxon>SAR86 cluster</taxon>
    </lineage>
</organism>
<feature type="compositionally biased region" description="Gly residues" evidence="1">
    <location>
        <begin position="161"/>
        <end position="173"/>
    </location>
</feature>
<dbReference type="GO" id="GO:0030198">
    <property type="term" value="P:extracellular matrix organization"/>
    <property type="evidence" value="ECO:0007669"/>
    <property type="project" value="TreeGrafter"/>
</dbReference>
<keyword evidence="2" id="KW-1133">Transmembrane helix</keyword>
<gene>
    <name evidence="3" type="ORF">COB20_04320</name>
</gene>
<dbReference type="Proteomes" id="UP000218767">
    <property type="component" value="Unassembled WGS sequence"/>
</dbReference>
<dbReference type="EMBL" id="NVUL01000015">
    <property type="protein sequence ID" value="PCI79690.1"/>
    <property type="molecule type" value="Genomic_DNA"/>
</dbReference>
<keyword evidence="2" id="KW-0472">Membrane</keyword>
<evidence type="ECO:0008006" key="5">
    <source>
        <dbReference type="Google" id="ProtNLM"/>
    </source>
</evidence>
<proteinExistence type="predicted"/>
<dbReference type="InterPro" id="IPR008160">
    <property type="entry name" value="Collagen"/>
</dbReference>
<feature type="region of interest" description="Disordered" evidence="1">
    <location>
        <begin position="205"/>
        <end position="280"/>
    </location>
</feature>
<dbReference type="Pfam" id="PF01391">
    <property type="entry name" value="Collagen"/>
    <property type="match status" value="1"/>
</dbReference>
<dbReference type="AlphaFoldDB" id="A0A2A4XAU7"/>
<feature type="transmembrane region" description="Helical" evidence="2">
    <location>
        <begin position="12"/>
        <end position="36"/>
    </location>
</feature>
<protein>
    <recommendedName>
        <fullName evidence="5">Collagen-like protein</fullName>
    </recommendedName>
</protein>
<dbReference type="GO" id="GO:0005615">
    <property type="term" value="C:extracellular space"/>
    <property type="evidence" value="ECO:0007669"/>
    <property type="project" value="TreeGrafter"/>
</dbReference>
<feature type="region of interest" description="Disordered" evidence="1">
    <location>
        <begin position="148"/>
        <end position="190"/>
    </location>
</feature>
<keyword evidence="2" id="KW-0812">Transmembrane</keyword>
<accession>A0A2A4XAU7</accession>
<name>A0A2A4XAU7_9GAMM</name>
<dbReference type="InterPro" id="IPR050149">
    <property type="entry name" value="Collagen_superfamily"/>
</dbReference>
<reference evidence="4" key="1">
    <citation type="submission" date="2017-08" db="EMBL/GenBank/DDBJ databases">
        <title>A dynamic microbial community with high functional redundancy inhabits the cold, oxic subseafloor aquifer.</title>
        <authorList>
            <person name="Tully B.J."/>
            <person name="Wheat C.G."/>
            <person name="Glazer B.T."/>
            <person name="Huber J.A."/>
        </authorList>
    </citation>
    <scope>NUCLEOTIDE SEQUENCE [LARGE SCALE GENOMIC DNA]</scope>
</reference>
<evidence type="ECO:0000256" key="2">
    <source>
        <dbReference type="SAM" id="Phobius"/>
    </source>
</evidence>
<evidence type="ECO:0000256" key="1">
    <source>
        <dbReference type="SAM" id="MobiDB-lite"/>
    </source>
</evidence>
<dbReference type="GO" id="GO:0031012">
    <property type="term" value="C:extracellular matrix"/>
    <property type="evidence" value="ECO:0007669"/>
    <property type="project" value="TreeGrafter"/>
</dbReference>